<dbReference type="Proteomes" id="UP001332243">
    <property type="component" value="Unassembled WGS sequence"/>
</dbReference>
<reference evidence="13 14" key="1">
    <citation type="submission" date="2024-01" db="EMBL/GenBank/DDBJ databases">
        <title>Genome insights into Plantactinospora sonchi sp. nov.</title>
        <authorList>
            <person name="Wang L."/>
        </authorList>
    </citation>
    <scope>NUCLEOTIDE SEQUENCE [LARGE SCALE GENOMIC DNA]</scope>
    <source>
        <strain evidence="13 14">NEAU-QY2</strain>
    </source>
</reference>
<evidence type="ECO:0000256" key="8">
    <source>
        <dbReference type="ARBA" id="ARBA00023012"/>
    </source>
</evidence>
<evidence type="ECO:0000256" key="10">
    <source>
        <dbReference type="SAM" id="Phobius"/>
    </source>
</evidence>
<keyword evidence="10" id="KW-0472">Membrane</keyword>
<feature type="domain" description="Signal transduction histidine kinase subgroup 3 dimerisation and phosphoacceptor" evidence="12">
    <location>
        <begin position="170"/>
        <end position="235"/>
    </location>
</feature>
<dbReference type="GO" id="GO:0016301">
    <property type="term" value="F:kinase activity"/>
    <property type="evidence" value="ECO:0007669"/>
    <property type="project" value="UniProtKB-KW"/>
</dbReference>
<dbReference type="PANTHER" id="PTHR24421:SF10">
    <property type="entry name" value="NITRATE_NITRITE SENSOR PROTEIN NARQ"/>
    <property type="match status" value="1"/>
</dbReference>
<dbReference type="Pfam" id="PF07730">
    <property type="entry name" value="HisKA_3"/>
    <property type="match status" value="1"/>
</dbReference>
<dbReference type="EMBL" id="JAZGQK010000038">
    <property type="protein sequence ID" value="MEE6263477.1"/>
    <property type="molecule type" value="Genomic_DNA"/>
</dbReference>
<feature type="region of interest" description="Disordered" evidence="9">
    <location>
        <begin position="235"/>
        <end position="313"/>
    </location>
</feature>
<evidence type="ECO:0000259" key="12">
    <source>
        <dbReference type="Pfam" id="PF07730"/>
    </source>
</evidence>
<feature type="compositionally biased region" description="Low complexity" evidence="9">
    <location>
        <begin position="290"/>
        <end position="300"/>
    </location>
</feature>
<keyword evidence="3" id="KW-0597">Phosphoprotein</keyword>
<evidence type="ECO:0000256" key="6">
    <source>
        <dbReference type="ARBA" id="ARBA00022777"/>
    </source>
</evidence>
<evidence type="ECO:0000313" key="13">
    <source>
        <dbReference type="EMBL" id="MEE6263477.1"/>
    </source>
</evidence>
<feature type="compositionally biased region" description="Gly residues" evidence="9">
    <location>
        <begin position="273"/>
        <end position="289"/>
    </location>
</feature>
<feature type="transmembrane region" description="Helical" evidence="10">
    <location>
        <begin position="57"/>
        <end position="73"/>
    </location>
</feature>
<dbReference type="InterPro" id="IPR011712">
    <property type="entry name" value="Sig_transdc_His_kin_sub3_dim/P"/>
</dbReference>
<keyword evidence="7" id="KW-0067">ATP-binding</keyword>
<keyword evidence="6 13" id="KW-0418">Kinase</keyword>
<keyword evidence="8" id="KW-0902">Two-component regulatory system</keyword>
<protein>
    <recommendedName>
        <fullName evidence="2">histidine kinase</fullName>
        <ecNumber evidence="2">2.7.13.3</ecNumber>
    </recommendedName>
</protein>
<evidence type="ECO:0000256" key="1">
    <source>
        <dbReference type="ARBA" id="ARBA00000085"/>
    </source>
</evidence>
<evidence type="ECO:0000259" key="11">
    <source>
        <dbReference type="Pfam" id="PF02518"/>
    </source>
</evidence>
<keyword evidence="5" id="KW-0547">Nucleotide-binding</keyword>
<dbReference type="InterPro" id="IPR036890">
    <property type="entry name" value="HATPase_C_sf"/>
</dbReference>
<comment type="caution">
    <text evidence="13">The sequence shown here is derived from an EMBL/GenBank/DDBJ whole genome shotgun (WGS) entry which is preliminary data.</text>
</comment>
<evidence type="ECO:0000256" key="9">
    <source>
        <dbReference type="SAM" id="MobiDB-lite"/>
    </source>
</evidence>
<dbReference type="RefSeq" id="WP_331218376.1">
    <property type="nucleotide sequence ID" value="NZ_JAZGQK010000038.1"/>
</dbReference>
<evidence type="ECO:0000256" key="4">
    <source>
        <dbReference type="ARBA" id="ARBA00022679"/>
    </source>
</evidence>
<dbReference type="Pfam" id="PF02518">
    <property type="entry name" value="HATPase_c"/>
    <property type="match status" value="1"/>
</dbReference>
<name>A0ABU7S3Y6_9ACTN</name>
<dbReference type="CDD" id="cd16917">
    <property type="entry name" value="HATPase_UhpB-NarQ-NarX-like"/>
    <property type="match status" value="1"/>
</dbReference>
<evidence type="ECO:0000256" key="3">
    <source>
        <dbReference type="ARBA" id="ARBA00022553"/>
    </source>
</evidence>
<proteinExistence type="predicted"/>
<organism evidence="13 14">
    <name type="scientific">Plantactinospora sonchi</name>
    <dbReference type="NCBI Taxonomy" id="1544735"/>
    <lineage>
        <taxon>Bacteria</taxon>
        <taxon>Bacillati</taxon>
        <taxon>Actinomycetota</taxon>
        <taxon>Actinomycetes</taxon>
        <taxon>Micromonosporales</taxon>
        <taxon>Micromonosporaceae</taxon>
        <taxon>Plantactinospora</taxon>
    </lineage>
</organism>
<dbReference type="Gene3D" id="1.20.5.1930">
    <property type="match status" value="1"/>
</dbReference>
<feature type="domain" description="Histidine kinase/HSP90-like ATPase" evidence="11">
    <location>
        <begin position="346"/>
        <end position="426"/>
    </location>
</feature>
<dbReference type="EC" id="2.7.13.3" evidence="2"/>
<dbReference type="InterPro" id="IPR003594">
    <property type="entry name" value="HATPase_dom"/>
</dbReference>
<keyword evidence="10" id="KW-1133">Transmembrane helix</keyword>
<dbReference type="SUPFAM" id="SSF55874">
    <property type="entry name" value="ATPase domain of HSP90 chaperone/DNA topoisomerase II/histidine kinase"/>
    <property type="match status" value="1"/>
</dbReference>
<gene>
    <name evidence="13" type="ORF">V1633_33870</name>
</gene>
<dbReference type="Gene3D" id="3.30.565.10">
    <property type="entry name" value="Histidine kinase-like ATPase, C-terminal domain"/>
    <property type="match status" value="1"/>
</dbReference>
<keyword evidence="4" id="KW-0808">Transferase</keyword>
<feature type="compositionally biased region" description="Pro residues" evidence="9">
    <location>
        <begin position="301"/>
        <end position="313"/>
    </location>
</feature>
<evidence type="ECO:0000256" key="2">
    <source>
        <dbReference type="ARBA" id="ARBA00012438"/>
    </source>
</evidence>
<comment type="catalytic activity">
    <reaction evidence="1">
        <text>ATP + protein L-histidine = ADP + protein N-phospho-L-histidine.</text>
        <dbReference type="EC" id="2.7.13.3"/>
    </reaction>
</comment>
<dbReference type="InterPro" id="IPR050482">
    <property type="entry name" value="Sensor_HK_TwoCompSys"/>
</dbReference>
<evidence type="ECO:0000256" key="7">
    <source>
        <dbReference type="ARBA" id="ARBA00022840"/>
    </source>
</evidence>
<accession>A0ABU7S3Y6</accession>
<sequence length="431" mass="45189">MRRWMVDAGILAITGAVTGYRLAVTDAAPGDQAADPWAYGIGLLMTLALLGRRRWPALVLAVVSGLFLLYHVWHYPGGAPAPPIWVALCSVALADRRRPGLVLAGLFILFDLHSRMVVEGVEPLTATLDGSTLVFLAALLLGESIRSRRIRLALVAAERDRAVERRLVEERLRIARELHDVTAHTLAVVGVQAGVAAEVLEEDPAQARAALEEVRRASREAMVELRAAVGVLRDGTRATDPTDGTGPERARLLGSDPEGLGLPGTDEERVGLSGTGPGQVGFPGTGSVGGSSAVRVGPVGPRRPPSDVPSPPPPVPVLDRLPALVAATGAVLARDGEPRPLPRAVEATAYRIVQEAVANAVRHADAGRIEVRLGYRADGLTVTVRDDGRGATGPPGNGLRGMTERATGLGGWLRAGPAEGGGFQVRGWLPG</sequence>
<evidence type="ECO:0000256" key="5">
    <source>
        <dbReference type="ARBA" id="ARBA00022741"/>
    </source>
</evidence>
<keyword evidence="10" id="KW-0812">Transmembrane</keyword>
<dbReference type="PANTHER" id="PTHR24421">
    <property type="entry name" value="NITRATE/NITRITE SENSOR PROTEIN NARX-RELATED"/>
    <property type="match status" value="1"/>
</dbReference>
<keyword evidence="14" id="KW-1185">Reference proteome</keyword>
<evidence type="ECO:0000313" key="14">
    <source>
        <dbReference type="Proteomes" id="UP001332243"/>
    </source>
</evidence>